<feature type="transmembrane region" description="Helical" evidence="1">
    <location>
        <begin position="124"/>
        <end position="153"/>
    </location>
</feature>
<comment type="caution">
    <text evidence="3">The sequence shown here is derived from an EMBL/GenBank/DDBJ whole genome shotgun (WGS) entry which is preliminary data.</text>
</comment>
<feature type="transmembrane region" description="Helical" evidence="1">
    <location>
        <begin position="44"/>
        <end position="66"/>
    </location>
</feature>
<organism evidence="3 4">
    <name type="scientific">Promicromonospora vindobonensis</name>
    <dbReference type="NCBI Taxonomy" id="195748"/>
    <lineage>
        <taxon>Bacteria</taxon>
        <taxon>Bacillati</taxon>
        <taxon>Actinomycetota</taxon>
        <taxon>Actinomycetes</taxon>
        <taxon>Micrococcales</taxon>
        <taxon>Promicromonosporaceae</taxon>
        <taxon>Promicromonospora</taxon>
    </lineage>
</organism>
<evidence type="ECO:0000313" key="3">
    <source>
        <dbReference type="EMBL" id="MFD2792878.1"/>
    </source>
</evidence>
<dbReference type="EMBL" id="JBHUOG010000001">
    <property type="protein sequence ID" value="MFD2792878.1"/>
    <property type="molecule type" value="Genomic_DNA"/>
</dbReference>
<dbReference type="Pfam" id="PF07331">
    <property type="entry name" value="TctB"/>
    <property type="match status" value="1"/>
</dbReference>
<evidence type="ECO:0000259" key="2">
    <source>
        <dbReference type="Pfam" id="PF07331"/>
    </source>
</evidence>
<accession>A0ABW5VRN3</accession>
<evidence type="ECO:0000256" key="1">
    <source>
        <dbReference type="SAM" id="Phobius"/>
    </source>
</evidence>
<keyword evidence="1" id="KW-1133">Transmembrane helix</keyword>
<proteinExistence type="predicted"/>
<keyword evidence="1" id="KW-0812">Transmembrane</keyword>
<evidence type="ECO:0000313" key="4">
    <source>
        <dbReference type="Proteomes" id="UP001597479"/>
    </source>
</evidence>
<sequence length="197" mass="19812">MGVLRPRSTSDLVAGLVFLGLGAAFAIGALGYDLGSLLEMGPGYVPLTLGVVLAALGLATAIKAYVAPDPASGEAPTGPVADAPVPAPVSDAVVSDGPLTDGGPADAEELDTRPLAGIQWRPTVGVFAAVTFFALTIDGLGLLPATFGTGLLAALARPGTRLVRALVISVSLTLASWIIFVVLLQLRLALFGDWLGG</sequence>
<feature type="transmembrane region" description="Helical" evidence="1">
    <location>
        <begin position="12"/>
        <end position="32"/>
    </location>
</feature>
<protein>
    <submittedName>
        <fullName evidence="3">Tripartite tricarboxylate transporter TctB family protein</fullName>
    </submittedName>
</protein>
<dbReference type="Proteomes" id="UP001597479">
    <property type="component" value="Unassembled WGS sequence"/>
</dbReference>
<feature type="transmembrane region" description="Helical" evidence="1">
    <location>
        <begin position="165"/>
        <end position="186"/>
    </location>
</feature>
<dbReference type="RefSeq" id="WP_377183597.1">
    <property type="nucleotide sequence ID" value="NZ_JBHUOG010000001.1"/>
</dbReference>
<gene>
    <name evidence="3" type="ORF">ACFS27_04875</name>
</gene>
<feature type="domain" description="DUF1468" evidence="2">
    <location>
        <begin position="13"/>
        <end position="188"/>
    </location>
</feature>
<keyword evidence="4" id="KW-1185">Reference proteome</keyword>
<keyword evidence="1" id="KW-0472">Membrane</keyword>
<name>A0ABW5VRN3_9MICO</name>
<reference evidence="4" key="1">
    <citation type="journal article" date="2019" name="Int. J. Syst. Evol. Microbiol.">
        <title>The Global Catalogue of Microorganisms (GCM) 10K type strain sequencing project: providing services to taxonomists for standard genome sequencing and annotation.</title>
        <authorList>
            <consortium name="The Broad Institute Genomics Platform"/>
            <consortium name="The Broad Institute Genome Sequencing Center for Infectious Disease"/>
            <person name="Wu L."/>
            <person name="Ma J."/>
        </authorList>
    </citation>
    <scope>NUCLEOTIDE SEQUENCE [LARGE SCALE GENOMIC DNA]</scope>
    <source>
        <strain evidence="4">CCM 7044</strain>
    </source>
</reference>
<dbReference type="InterPro" id="IPR009936">
    <property type="entry name" value="DUF1468"/>
</dbReference>